<dbReference type="InterPro" id="IPR006260">
    <property type="entry name" value="TonB/TolA_C"/>
</dbReference>
<organism evidence="12 13">
    <name type="scientific">Stenotrophomonas forensis</name>
    <dbReference type="NCBI Taxonomy" id="2871169"/>
    <lineage>
        <taxon>Bacteria</taxon>
        <taxon>Pseudomonadati</taxon>
        <taxon>Pseudomonadota</taxon>
        <taxon>Gammaproteobacteria</taxon>
        <taxon>Lysobacterales</taxon>
        <taxon>Lysobacteraceae</taxon>
        <taxon>Stenotrophomonas</taxon>
        <taxon>Stenotrophomonas maltophilia group</taxon>
    </lineage>
</organism>
<evidence type="ECO:0000256" key="1">
    <source>
        <dbReference type="ARBA" id="ARBA00004383"/>
    </source>
</evidence>
<feature type="transmembrane region" description="Helical" evidence="10">
    <location>
        <begin position="20"/>
        <end position="41"/>
    </location>
</feature>
<evidence type="ECO:0000313" key="13">
    <source>
        <dbReference type="Proteomes" id="UP001216828"/>
    </source>
</evidence>
<dbReference type="Pfam" id="PF03544">
    <property type="entry name" value="TonB_C"/>
    <property type="match status" value="1"/>
</dbReference>
<keyword evidence="8 10" id="KW-1133">Transmembrane helix</keyword>
<dbReference type="Proteomes" id="UP001216828">
    <property type="component" value="Chromosome"/>
</dbReference>
<dbReference type="PANTHER" id="PTHR33446">
    <property type="entry name" value="PROTEIN TONB-RELATED"/>
    <property type="match status" value="1"/>
</dbReference>
<dbReference type="RefSeq" id="WP_274512003.1">
    <property type="nucleotide sequence ID" value="NZ_CP082270.1"/>
</dbReference>
<comment type="subcellular location">
    <subcellularLocation>
        <location evidence="1">Cell inner membrane</location>
        <topology evidence="1">Single-pass membrane protein</topology>
        <orientation evidence="1">Periplasmic side</orientation>
    </subcellularLocation>
</comment>
<evidence type="ECO:0000313" key="12">
    <source>
        <dbReference type="EMBL" id="WDM64342.1"/>
    </source>
</evidence>
<keyword evidence="5" id="KW-0997">Cell inner membrane</keyword>
<evidence type="ECO:0000256" key="3">
    <source>
        <dbReference type="ARBA" id="ARBA00022448"/>
    </source>
</evidence>
<dbReference type="PANTHER" id="PTHR33446:SF2">
    <property type="entry name" value="PROTEIN TONB"/>
    <property type="match status" value="1"/>
</dbReference>
<evidence type="ECO:0000256" key="9">
    <source>
        <dbReference type="ARBA" id="ARBA00023136"/>
    </source>
</evidence>
<evidence type="ECO:0000256" key="10">
    <source>
        <dbReference type="SAM" id="Phobius"/>
    </source>
</evidence>
<keyword evidence="7" id="KW-0653">Protein transport</keyword>
<evidence type="ECO:0000256" key="6">
    <source>
        <dbReference type="ARBA" id="ARBA00022692"/>
    </source>
</evidence>
<reference evidence="12 13" key="1">
    <citation type="submission" date="2021-08" db="EMBL/GenBank/DDBJ databases">
        <title>Stenotrophomonas forensis sp. nov., isolated from contaminated viral transport media.</title>
        <authorList>
            <person name="Nguyen S.V."/>
            <person name="Edwards D."/>
            <person name="Scott S."/>
            <person name="Doss J."/>
            <person name="Merid S."/>
            <person name="Zelaya E."/>
            <person name="Maza C."/>
            <person name="Mann M."/>
            <person name="Hamilton B."/>
            <person name="Blackwell R."/>
            <person name="Tran A."/>
            <person name="Hauser J."/>
        </authorList>
    </citation>
    <scope>NUCLEOTIDE SEQUENCE [LARGE SCALE GENOMIC DNA]</scope>
    <source>
        <strain evidence="12 13">DFS-20110405</strain>
    </source>
</reference>
<keyword evidence="4" id="KW-1003">Cell membrane</keyword>
<keyword evidence="9 10" id="KW-0472">Membrane</keyword>
<keyword evidence="6 10" id="KW-0812">Transmembrane</keyword>
<evidence type="ECO:0000259" key="11">
    <source>
        <dbReference type="PROSITE" id="PS52015"/>
    </source>
</evidence>
<evidence type="ECO:0000256" key="5">
    <source>
        <dbReference type="ARBA" id="ARBA00022519"/>
    </source>
</evidence>
<comment type="similarity">
    <text evidence="2">Belongs to the TonB family.</text>
</comment>
<dbReference type="NCBIfam" id="TIGR01352">
    <property type="entry name" value="tonB_Cterm"/>
    <property type="match status" value="1"/>
</dbReference>
<evidence type="ECO:0000256" key="4">
    <source>
        <dbReference type="ARBA" id="ARBA00022475"/>
    </source>
</evidence>
<dbReference type="InterPro" id="IPR051045">
    <property type="entry name" value="TonB-dependent_transducer"/>
</dbReference>
<accession>A0ABY7Y2Z7</accession>
<dbReference type="SUPFAM" id="SSF74653">
    <property type="entry name" value="TolA/TonB C-terminal domain"/>
    <property type="match status" value="1"/>
</dbReference>
<sequence>MHGVADSGQQNAAQGSGVAYQRMIAAGLLAGMMVVAGPALASEDRCTRGQAVRDLIDAGMVSMASHRKGDQCRFTGVGSDIHATWRQALFLAALAGNCRGIAMEVDPKQDTRMGIRIPERCLVDTDPPDAPPVGWWPLSSPAPRYPQEAYKQGLKGTTVVLVVINREGRVTGRIIAESSGHPTLDAAAVDAASAWTFTSKRGDPPDISLARIPVNFDF</sequence>
<feature type="domain" description="TonB C-terminal" evidence="11">
    <location>
        <begin position="130"/>
        <end position="218"/>
    </location>
</feature>
<gene>
    <name evidence="12" type="ORF">K5L94_03300</name>
</gene>
<protein>
    <submittedName>
        <fullName evidence="12">TonB family protein</fullName>
    </submittedName>
</protein>
<evidence type="ECO:0000256" key="2">
    <source>
        <dbReference type="ARBA" id="ARBA00006555"/>
    </source>
</evidence>
<proteinExistence type="inferred from homology"/>
<dbReference type="EMBL" id="CP082270">
    <property type="protein sequence ID" value="WDM64342.1"/>
    <property type="molecule type" value="Genomic_DNA"/>
</dbReference>
<dbReference type="InterPro" id="IPR037682">
    <property type="entry name" value="TonB_C"/>
</dbReference>
<dbReference type="PROSITE" id="PS52015">
    <property type="entry name" value="TONB_CTD"/>
    <property type="match status" value="1"/>
</dbReference>
<evidence type="ECO:0000256" key="7">
    <source>
        <dbReference type="ARBA" id="ARBA00022927"/>
    </source>
</evidence>
<keyword evidence="3" id="KW-0813">Transport</keyword>
<dbReference type="Gene3D" id="3.30.1150.10">
    <property type="match status" value="1"/>
</dbReference>
<name>A0ABY7Y2Z7_9GAMM</name>
<evidence type="ECO:0000256" key="8">
    <source>
        <dbReference type="ARBA" id="ARBA00022989"/>
    </source>
</evidence>
<keyword evidence="13" id="KW-1185">Reference proteome</keyword>